<evidence type="ECO:0008006" key="3">
    <source>
        <dbReference type="Google" id="ProtNLM"/>
    </source>
</evidence>
<dbReference type="PANTHER" id="PTHR46246">
    <property type="entry name" value="GUANOSINE-3',5'-BIS(DIPHOSPHATE) 3'-PYROPHOSPHOHYDROLASE MESH1"/>
    <property type="match status" value="1"/>
</dbReference>
<evidence type="ECO:0000313" key="1">
    <source>
        <dbReference type="EMBL" id="PIR95436.1"/>
    </source>
</evidence>
<dbReference type="Gene3D" id="1.10.3210.10">
    <property type="entry name" value="Hypothetical protein af1432"/>
    <property type="match status" value="1"/>
</dbReference>
<evidence type="ECO:0000313" key="2">
    <source>
        <dbReference type="Proteomes" id="UP000229972"/>
    </source>
</evidence>
<dbReference type="Pfam" id="PF13328">
    <property type="entry name" value="HD_4"/>
    <property type="match status" value="1"/>
</dbReference>
<dbReference type="GO" id="GO:0008893">
    <property type="term" value="F:guanosine-3',5'-bis(diphosphate) 3'-diphosphatase activity"/>
    <property type="evidence" value="ECO:0007669"/>
    <property type="project" value="TreeGrafter"/>
</dbReference>
<name>A0A2H0V8K5_9BACT</name>
<dbReference type="InterPro" id="IPR052194">
    <property type="entry name" value="MESH1"/>
</dbReference>
<dbReference type="EMBL" id="PFAL01000021">
    <property type="protein sequence ID" value="PIR95436.1"/>
    <property type="molecule type" value="Genomic_DNA"/>
</dbReference>
<comment type="caution">
    <text evidence="1">The sequence shown here is derived from an EMBL/GenBank/DDBJ whole genome shotgun (WGS) entry which is preliminary data.</text>
</comment>
<sequence length="208" mass="24938">MKKYERYLGSDSQVTHSSNFYLWIINHYLPPDRNEILKAWYLVIKYQGHQFRRDNTPVLFHLEMTAQFMWRWDFPAKYIVAALLHDIVEDCKINLRYIRKEFGTAVARMVSFMSRNKLSGFPDYDSKVKNWLKKEPKLAFLRLADEWHNLLNFEGYRNLESLHDNCREALQIIKAIETLFNDRDSINYAVVENDLQKIKLKAQQLLKT</sequence>
<organism evidence="1 2">
    <name type="scientific">Candidatus Falkowbacteria bacterium CG10_big_fil_rev_8_21_14_0_10_37_18</name>
    <dbReference type="NCBI Taxonomy" id="1974562"/>
    <lineage>
        <taxon>Bacteria</taxon>
        <taxon>Candidatus Falkowiibacteriota</taxon>
    </lineage>
</organism>
<accession>A0A2H0V8K5</accession>
<protein>
    <recommendedName>
        <fullName evidence="3">HD/PDEase domain-containing protein</fullName>
    </recommendedName>
</protein>
<proteinExistence type="predicted"/>
<dbReference type="AlphaFoldDB" id="A0A2H0V8K5"/>
<dbReference type="SUPFAM" id="SSF109604">
    <property type="entry name" value="HD-domain/PDEase-like"/>
    <property type="match status" value="1"/>
</dbReference>
<reference evidence="2" key="1">
    <citation type="submission" date="2017-09" db="EMBL/GenBank/DDBJ databases">
        <title>Depth-based differentiation of microbial function through sediment-hosted aquifers and enrichment of novel symbionts in the deep terrestrial subsurface.</title>
        <authorList>
            <person name="Probst A.J."/>
            <person name="Ladd B."/>
            <person name="Jarett J.K."/>
            <person name="Geller-Mcgrath D.E."/>
            <person name="Sieber C.M.K."/>
            <person name="Emerson J.B."/>
            <person name="Anantharaman K."/>
            <person name="Thomas B.C."/>
            <person name="Malmstrom R."/>
            <person name="Stieglmeier M."/>
            <person name="Klingl A."/>
            <person name="Woyke T."/>
            <person name="Ryan C.M."/>
            <person name="Banfield J.F."/>
        </authorList>
    </citation>
    <scope>NUCLEOTIDE SEQUENCE [LARGE SCALE GENOMIC DNA]</scope>
</reference>
<gene>
    <name evidence="1" type="ORF">COT93_02330</name>
</gene>
<dbReference type="PANTHER" id="PTHR46246:SF1">
    <property type="entry name" value="GUANOSINE-3',5'-BIS(DIPHOSPHATE) 3'-PYROPHOSPHOHYDROLASE MESH1"/>
    <property type="match status" value="1"/>
</dbReference>
<dbReference type="Proteomes" id="UP000229972">
    <property type="component" value="Unassembled WGS sequence"/>
</dbReference>